<evidence type="ECO:0008006" key="3">
    <source>
        <dbReference type="Google" id="ProtNLM"/>
    </source>
</evidence>
<gene>
    <name evidence="1" type="ORF">SS37A_35470</name>
</gene>
<protein>
    <recommendedName>
        <fullName evidence="3">ParB/Sulfiredoxin domain-containing protein</fullName>
    </recommendedName>
</protein>
<dbReference type="Proteomes" id="UP001317629">
    <property type="component" value="Plasmid pSS37A-Re-1"/>
</dbReference>
<dbReference type="EMBL" id="AP027143">
    <property type="protein sequence ID" value="BDV36017.1"/>
    <property type="molecule type" value="Genomic_DNA"/>
</dbReference>
<dbReference type="SUPFAM" id="SSF110849">
    <property type="entry name" value="ParB/Sulfiredoxin"/>
    <property type="match status" value="1"/>
</dbReference>
<dbReference type="InterPro" id="IPR036086">
    <property type="entry name" value="ParB/Sulfiredoxin_sf"/>
</dbReference>
<reference evidence="1 2" key="1">
    <citation type="journal article" date="2023" name="Int. J. Syst. Evol. Microbiol.">
        <title>Methylocystis iwaonis sp. nov., a type II methane-oxidizing bacterium from surface soil of a rice paddy field in Japan, and emended description of the genus Methylocystis (ex Whittenbury et al. 1970) Bowman et al. 1993.</title>
        <authorList>
            <person name="Kaise H."/>
            <person name="Sawadogo J.B."/>
            <person name="Alam M.S."/>
            <person name="Ueno C."/>
            <person name="Dianou D."/>
            <person name="Shinjo R."/>
            <person name="Asakawa S."/>
        </authorList>
    </citation>
    <scope>NUCLEOTIDE SEQUENCE [LARGE SCALE GENOMIC DNA]</scope>
    <source>
        <strain evidence="1 2">SS37A-Re</strain>
    </source>
</reference>
<sequence>MRTQNIRLLSPLELKPHEQTDSCRVRHVIGLLLREQAWTRPICVEATSLCVMDGHHRRLAAIHLGLAAVPVIAFTYDEIRLGSRQPGMSIGPEELIDCAMRGRLFPPKSTRHVFPPFQTDAIPLAKLLPSPARLRACPEESPSYRRHVDASWNSQASERASCFATSQSP</sequence>
<dbReference type="CDD" id="cd16400">
    <property type="entry name" value="ParB_Srx_like_nuclease"/>
    <property type="match status" value="1"/>
</dbReference>
<dbReference type="Gene3D" id="3.90.1530.10">
    <property type="entry name" value="Conserved hypothetical protein from pyrococcus furiosus pfu- 392566-001, ParB domain"/>
    <property type="match status" value="1"/>
</dbReference>
<organism evidence="1 2">
    <name type="scientific">Methylocystis iwaonis</name>
    <dbReference type="NCBI Taxonomy" id="2885079"/>
    <lineage>
        <taxon>Bacteria</taxon>
        <taxon>Pseudomonadati</taxon>
        <taxon>Pseudomonadota</taxon>
        <taxon>Alphaproteobacteria</taxon>
        <taxon>Hyphomicrobiales</taxon>
        <taxon>Methylocystaceae</taxon>
        <taxon>Methylocystis</taxon>
    </lineage>
</organism>
<name>A0ABM8EDC4_9HYPH</name>
<keyword evidence="2" id="KW-1185">Reference proteome</keyword>
<proteinExistence type="predicted"/>
<geneLocation type="plasmid" evidence="1 2">
    <name>pSS37A-Re-1</name>
</geneLocation>
<accession>A0ABM8EDC4</accession>
<keyword evidence="1" id="KW-0614">Plasmid</keyword>
<evidence type="ECO:0000313" key="2">
    <source>
        <dbReference type="Proteomes" id="UP001317629"/>
    </source>
</evidence>
<evidence type="ECO:0000313" key="1">
    <source>
        <dbReference type="EMBL" id="BDV36017.1"/>
    </source>
</evidence>